<feature type="compositionally biased region" description="Acidic residues" evidence="1">
    <location>
        <begin position="233"/>
        <end position="246"/>
    </location>
</feature>
<dbReference type="Pfam" id="PF05345">
    <property type="entry name" value="He_PIG"/>
    <property type="match status" value="1"/>
</dbReference>
<dbReference type="InterPro" id="IPR015919">
    <property type="entry name" value="Cadherin-like_sf"/>
</dbReference>
<feature type="compositionally biased region" description="Polar residues" evidence="1">
    <location>
        <begin position="210"/>
        <end position="219"/>
    </location>
</feature>
<proteinExistence type="predicted"/>
<evidence type="ECO:0000259" key="2">
    <source>
        <dbReference type="Pfam" id="PF18962"/>
    </source>
</evidence>
<organism evidence="3 4">
    <name type="scientific">Larkinella insperata</name>
    <dbReference type="NCBI Taxonomy" id="332158"/>
    <lineage>
        <taxon>Bacteria</taxon>
        <taxon>Pseudomonadati</taxon>
        <taxon>Bacteroidota</taxon>
        <taxon>Cytophagia</taxon>
        <taxon>Cytophagales</taxon>
        <taxon>Spirosomataceae</taxon>
        <taxon>Larkinella</taxon>
    </lineage>
</organism>
<feature type="compositionally biased region" description="Basic and acidic residues" evidence="1">
    <location>
        <begin position="222"/>
        <end position="231"/>
    </location>
</feature>
<keyword evidence="4" id="KW-1185">Reference proteome</keyword>
<accession>A0ABW3Q876</accession>
<dbReference type="SUPFAM" id="SSF103647">
    <property type="entry name" value="TSP type-3 repeat"/>
    <property type="match status" value="1"/>
</dbReference>
<reference evidence="4" key="1">
    <citation type="journal article" date="2019" name="Int. J. Syst. Evol. Microbiol.">
        <title>The Global Catalogue of Microorganisms (GCM) 10K type strain sequencing project: providing services to taxonomists for standard genome sequencing and annotation.</title>
        <authorList>
            <consortium name="The Broad Institute Genomics Platform"/>
            <consortium name="The Broad Institute Genome Sequencing Center for Infectious Disease"/>
            <person name="Wu L."/>
            <person name="Ma J."/>
        </authorList>
    </citation>
    <scope>NUCLEOTIDE SEQUENCE [LARGE SCALE GENOMIC DNA]</scope>
    <source>
        <strain evidence="4">CCUG 55608</strain>
    </source>
</reference>
<dbReference type="InterPro" id="IPR028974">
    <property type="entry name" value="TSP_type-3_rpt"/>
</dbReference>
<evidence type="ECO:0000256" key="1">
    <source>
        <dbReference type="SAM" id="MobiDB-lite"/>
    </source>
</evidence>
<evidence type="ECO:0000313" key="4">
    <source>
        <dbReference type="Proteomes" id="UP001597116"/>
    </source>
</evidence>
<dbReference type="Gene3D" id="4.10.1080.10">
    <property type="entry name" value="TSP type-3 repeat"/>
    <property type="match status" value="1"/>
</dbReference>
<dbReference type="NCBIfam" id="TIGR04183">
    <property type="entry name" value="Por_Secre_tail"/>
    <property type="match status" value="1"/>
</dbReference>
<comment type="caution">
    <text evidence="3">The sequence shown here is derived from an EMBL/GenBank/DDBJ whole genome shotgun (WGS) entry which is preliminary data.</text>
</comment>
<protein>
    <submittedName>
        <fullName evidence="3">Ig domain-containing protein</fullName>
    </submittedName>
</protein>
<dbReference type="Proteomes" id="UP001597116">
    <property type="component" value="Unassembled WGS sequence"/>
</dbReference>
<dbReference type="InterPro" id="IPR026444">
    <property type="entry name" value="Secre_tail"/>
</dbReference>
<feature type="region of interest" description="Disordered" evidence="1">
    <location>
        <begin position="201"/>
        <end position="246"/>
    </location>
</feature>
<dbReference type="CDD" id="cd11304">
    <property type="entry name" value="Cadherin_repeat"/>
    <property type="match status" value="1"/>
</dbReference>
<gene>
    <name evidence="3" type="ORF">ACFQ4C_20515</name>
</gene>
<dbReference type="SUPFAM" id="SSF49313">
    <property type="entry name" value="Cadherin-like"/>
    <property type="match status" value="1"/>
</dbReference>
<dbReference type="Pfam" id="PF18962">
    <property type="entry name" value="Por_Secre_tail"/>
    <property type="match status" value="1"/>
</dbReference>
<dbReference type="EMBL" id="JBHTLP010000014">
    <property type="protein sequence ID" value="MFD1143522.1"/>
    <property type="molecule type" value="Genomic_DNA"/>
</dbReference>
<dbReference type="RefSeq" id="WP_379884396.1">
    <property type="nucleotide sequence ID" value="NZ_JBHTLP010000014.1"/>
</dbReference>
<sequence>MGDLNNYVAGSFYGGHPHPIRANPAGAGLYTHNGTSGVWRTSTSGTNPLPMDWPPVPLSMAHPIEGDFQNPGETDNALLTFPASTNGITEYTASGFNNGLKGNLLVASFDGTIQTISLTADGRDVTNSRGTRKRNLDLPFASNFGSQPLDITAQGDNDIFPGTVWVVCYLQNQIYVFEPEGAGGGGCSAAYSTAFDDDGDGYSNADEIDNASNPCSASSRPGDADGDKLSDLNDPDDDNDTIADDADYFPLDAANGLSTNLPIEYNLFNNDPGTGLFGLGFTGLMLPKQTGIDYLDLFDEDNLVAGGAVGAFSVVNTTPGDPYQPLNNQENGFQFGINTDKNTGPFTVQTRLLGPYFNNQPPEYWQALGMYIGIGDQDNYLKIVLGGDGGTAFIEVLYEINGVETSVRYSVPGGLPASTMDLYLSVNPATGIVQPKYAKDGGPIANLGRPVQVGGPLLEAIQGAPALAVGILSTSLGSTPFTATWDLIKVTKDPLPNTAPVLTAPGSKTVLLGQALSFTAQATDSDVPAQILTYSLTGPTGASINASTGAFSWTPTTTGTFSLTIRVTDNGLPALSAQQAFSVTVTPQSVLSLSLTNAATGQPIRGMGANEVVNLATLPERLNIRATTNPGTVGSVVFVLSGKESRTQVETAKPYELFGDNSTWRPSVGSYTLKATPYSAANGQGTAGTPQTINFTVIDQPVVTSYSLMNADTEAEIRQMVPGEQINLATLPTQNLNIRANTSPSSVASVRMVLSGKLNRTQTETGAPYSLFGDSNGNYNAWVPAVGSYNLTATPYTGAGATGTAGTALTISFSVVNQPTSARIWTDQKRDADGLVVRHFPNPFSDHFTIELQGAKPAKLPLTIRDLLGRTVLQLDDCTDGQVIQLGPNVASGVYLLQVGTGRQAQWFQLMKVR</sequence>
<feature type="domain" description="Secretion system C-terminal sorting" evidence="2">
    <location>
        <begin position="840"/>
        <end position="905"/>
    </location>
</feature>
<evidence type="ECO:0000313" key="3">
    <source>
        <dbReference type="EMBL" id="MFD1143522.1"/>
    </source>
</evidence>
<dbReference type="Gene3D" id="2.60.40.10">
    <property type="entry name" value="Immunoglobulins"/>
    <property type="match status" value="3"/>
</dbReference>
<dbReference type="InterPro" id="IPR013783">
    <property type="entry name" value="Ig-like_fold"/>
</dbReference>
<name>A0ABW3Q876_9BACT</name>